<dbReference type="InterPro" id="IPR019160">
    <property type="entry name" value="Sec3_CC"/>
</dbReference>
<feature type="domain" description="Exocyst complex component Sec3 PIP2-binding N-terminal" evidence="6">
    <location>
        <begin position="90"/>
        <end position="176"/>
    </location>
</feature>
<evidence type="ECO:0000256" key="4">
    <source>
        <dbReference type="ARBA" id="ARBA00023054"/>
    </source>
</evidence>
<evidence type="ECO:0000259" key="6">
    <source>
        <dbReference type="SMART" id="SM01313"/>
    </source>
</evidence>
<dbReference type="GO" id="GO:0006893">
    <property type="term" value="P:Golgi to plasma membrane transport"/>
    <property type="evidence" value="ECO:0007669"/>
    <property type="project" value="TreeGrafter"/>
</dbReference>
<keyword evidence="2" id="KW-0813">Transport</keyword>
<accession>A0A1E4RKU3</accession>
<evidence type="ECO:0000256" key="3">
    <source>
        <dbReference type="ARBA" id="ARBA00022483"/>
    </source>
</evidence>
<dbReference type="GO" id="GO:0000145">
    <property type="term" value="C:exocyst"/>
    <property type="evidence" value="ECO:0007669"/>
    <property type="project" value="InterPro"/>
</dbReference>
<dbReference type="OrthoDB" id="27109at2759"/>
<dbReference type="EMBL" id="KV454540">
    <property type="protein sequence ID" value="ODV67889.1"/>
    <property type="molecule type" value="Genomic_DNA"/>
</dbReference>
<dbReference type="GO" id="GO:0005886">
    <property type="term" value="C:plasma membrane"/>
    <property type="evidence" value="ECO:0007669"/>
    <property type="project" value="TreeGrafter"/>
</dbReference>
<protein>
    <recommendedName>
        <fullName evidence="6">Exocyst complex component Sec3 PIP2-binding N-terminal domain-containing protein</fullName>
    </recommendedName>
</protein>
<dbReference type="RefSeq" id="XP_020076956.1">
    <property type="nucleotide sequence ID" value="XM_020218590.1"/>
</dbReference>
<evidence type="ECO:0000256" key="5">
    <source>
        <dbReference type="SAM" id="MobiDB-lite"/>
    </source>
</evidence>
<proteinExistence type="inferred from homology"/>
<feature type="region of interest" description="Disordered" evidence="5">
    <location>
        <begin position="285"/>
        <end position="304"/>
    </location>
</feature>
<dbReference type="Gene3D" id="2.30.29.90">
    <property type="match status" value="1"/>
</dbReference>
<dbReference type="STRING" id="984485.A0A1E4RKU3"/>
<keyword evidence="8" id="KW-1185">Reference proteome</keyword>
<dbReference type="AlphaFoldDB" id="A0A1E4RKU3"/>
<feature type="region of interest" description="Disordered" evidence="5">
    <location>
        <begin position="332"/>
        <end position="365"/>
    </location>
</feature>
<dbReference type="GO" id="GO:0006887">
    <property type="term" value="P:exocytosis"/>
    <property type="evidence" value="ECO:0007669"/>
    <property type="project" value="UniProtKB-KW"/>
</dbReference>
<feature type="region of interest" description="Disordered" evidence="5">
    <location>
        <begin position="1"/>
        <end position="31"/>
    </location>
</feature>
<dbReference type="Pfam" id="PF20654">
    <property type="entry name" value="Sec3_C-term"/>
    <property type="match status" value="1"/>
</dbReference>
<dbReference type="PANTHER" id="PTHR16092">
    <property type="entry name" value="SEC3/SYNTAXIN-RELATED"/>
    <property type="match status" value="1"/>
</dbReference>
<evidence type="ECO:0000256" key="1">
    <source>
        <dbReference type="ARBA" id="ARBA00006518"/>
    </source>
</evidence>
<evidence type="ECO:0000313" key="8">
    <source>
        <dbReference type="Proteomes" id="UP000095085"/>
    </source>
</evidence>
<dbReference type="SMART" id="SM01313">
    <property type="entry name" value="Sec3-PIP2_bind"/>
    <property type="match status" value="1"/>
</dbReference>
<dbReference type="GO" id="GO:0005546">
    <property type="term" value="F:phosphatidylinositol-4,5-bisphosphate binding"/>
    <property type="evidence" value="ECO:0007669"/>
    <property type="project" value="TreeGrafter"/>
</dbReference>
<evidence type="ECO:0000313" key="7">
    <source>
        <dbReference type="EMBL" id="ODV67889.1"/>
    </source>
</evidence>
<evidence type="ECO:0000256" key="2">
    <source>
        <dbReference type="ARBA" id="ARBA00022448"/>
    </source>
</evidence>
<dbReference type="Pfam" id="PF09763">
    <property type="entry name" value="Sec3_CC"/>
    <property type="match status" value="1"/>
</dbReference>
<reference evidence="8" key="1">
    <citation type="submission" date="2016-05" db="EMBL/GenBank/DDBJ databases">
        <title>Comparative genomics of biotechnologically important yeasts.</title>
        <authorList>
            <consortium name="DOE Joint Genome Institute"/>
            <person name="Riley R."/>
            <person name="Haridas S."/>
            <person name="Wolfe K.H."/>
            <person name="Lopes M.R."/>
            <person name="Hittinger C.T."/>
            <person name="Goker M."/>
            <person name="Salamov A."/>
            <person name="Wisecaver J."/>
            <person name="Long T.M."/>
            <person name="Aerts A.L."/>
            <person name="Barry K."/>
            <person name="Choi C."/>
            <person name="Clum A."/>
            <person name="Coughlan A.Y."/>
            <person name="Deshpande S."/>
            <person name="Douglass A.P."/>
            <person name="Hanson S.J."/>
            <person name="Klenk H.-P."/>
            <person name="Labutti K."/>
            <person name="Lapidus A."/>
            <person name="Lindquist E."/>
            <person name="Lipzen A."/>
            <person name="Meier-Kolthoff J.P."/>
            <person name="Ohm R.A."/>
            <person name="Otillar R.P."/>
            <person name="Pangilinan J."/>
            <person name="Peng Y."/>
            <person name="Rokas A."/>
            <person name="Rosa C.A."/>
            <person name="Scheuner C."/>
            <person name="Sibirny A.A."/>
            <person name="Slot J.C."/>
            <person name="Stielow J.B."/>
            <person name="Sun H."/>
            <person name="Kurtzman C.P."/>
            <person name="Blackwell M."/>
            <person name="Grigoriev I.V."/>
            <person name="Jeffries T.W."/>
        </authorList>
    </citation>
    <scope>NUCLEOTIDE SEQUENCE [LARGE SCALE GENOMIC DNA]</scope>
    <source>
        <strain evidence="8">NRRL Y-1933</strain>
    </source>
</reference>
<dbReference type="InterPro" id="IPR028258">
    <property type="entry name" value="Sec3-PIP2_bind"/>
</dbReference>
<dbReference type="Proteomes" id="UP000095085">
    <property type="component" value="Unassembled WGS sequence"/>
</dbReference>
<feature type="region of interest" description="Disordered" evidence="5">
    <location>
        <begin position="413"/>
        <end position="436"/>
    </location>
</feature>
<feature type="compositionally biased region" description="Basic and acidic residues" evidence="5">
    <location>
        <begin position="348"/>
        <end position="365"/>
    </location>
</feature>
<keyword evidence="3" id="KW-0268">Exocytosis</keyword>
<dbReference type="PANTHER" id="PTHR16092:SF14">
    <property type="entry name" value="EXOCYST COMPLEX COMPONENT 1 ISOFORM X1"/>
    <property type="match status" value="1"/>
</dbReference>
<sequence length="1261" mass="145149">MPGPKTGGPAPILHNGVRNGPPPPQNMNDPNVKHKMVRDQLMRDCYSKYIIDKTGKRIPEIAYQGHIIIQEFSSYPSHPPPSNLPKDQIGSVKNRVLVICMKPSGRVILQKGKKNETKNIYQIGRTWDMDELKSISRAGNDGFMLSLNKDYYWRCYENFENLLKFIRSLATAYGNFVGSYPELNGWELQELKLNPLPKKHNSAPLMGNQRNEVEALRSKSLKQQPAESHYKDMDFTANGKLPMKPMKIMPTDRSGMDNESIASSNKSLPYGESKEFIENFIDDGKFQSPITPGHGNHPYQQRSPLHDEASINDSQSFIFSVDKASEKAPSIHEYAKQDGGSSPLRSYVPEKSDNKKISRRLDSPEPLERAAELGYRLEEQLDKDGVHSFEISKPPPINVKQSALSPDFGIEEVTDSDASAKKNYPPPDGKGLGLSSRKEVSPEIMGESTHLEGTIDTSIQEIEDFMDSQLHFGKNEKSRQIDTTINESTENSHHIATEEDLKEIIDEDMTPVDLSIGYSLEEDESLFNKHEQTDQDHEVEQALNINKEKSEKNQTEKDAELDELFDEVGWNINDTSDSLIKKFNKELNGIKHSNVKELVNLDFGMNSSSNDLKTSLTEIENLNHIFKKVEIDFNFLAPEINLIENNSKGLQVKSVNKKDLWRELKTILEKVSVNSNDLRSIEKFKSFNSLEYIPQLEQLLIGLYGTVNTKDISNIQALKQYQSNYQHVISVFLRHFNVFIRGQFPTIIAELSLRRERAFPNDVLTKLKMFLSYSGITYFIKSVSLIDFQDFKSFINGELDKFLEYHLSVKLKNIKYSDSISRLSQSIESTSIRKSRTLRLSVKRDKLMNKIGLNEDHGENQPVDIYEKKQKGNEIEDPKIIIKLINEAGDLISSIQLFLANFFHYDTTQDFNDFINRPFEDREQEYNQLSIHTIDEKNYSNDLISNMNTVFGNYINLFIKKITPTELIIPVLLIEIDLIFIQSQKRNQEFLAYSFLKKISEKFKGLWNKLIKSQVDLLNKATIKGKSGILPIIKNFNQLVFLTESSIQRSNVTEVQSMLSSSYKDLTEAVIHLCLRDDPLLKNNDHDDKERELRNVSIMRNIFFVTQQLSDLNTESSNKMQNQFDMVFKKVQDTYFEKLINHKIGKLSDFIKNYEMAAILGPSKSKRNDKKYLKTLLSNYTSKDIQLKAHEIFKKLEKYIISGEDMFEQDLLKKLWNDMESQFINLFYRLNNIVKSVDKDIDYNISKQEIHHIFSSIYSTR</sequence>
<dbReference type="GeneID" id="30993140"/>
<organism evidence="7 8">
    <name type="scientific">Hyphopichia burtonii NRRL Y-1933</name>
    <dbReference type="NCBI Taxonomy" id="984485"/>
    <lineage>
        <taxon>Eukaryota</taxon>
        <taxon>Fungi</taxon>
        <taxon>Dikarya</taxon>
        <taxon>Ascomycota</taxon>
        <taxon>Saccharomycotina</taxon>
        <taxon>Pichiomycetes</taxon>
        <taxon>Debaryomycetaceae</taxon>
        <taxon>Hyphopichia</taxon>
    </lineage>
</organism>
<dbReference type="InterPro" id="IPR048628">
    <property type="entry name" value="Sec3_C"/>
</dbReference>
<gene>
    <name evidence="7" type="ORF">HYPBUDRAFT_107838</name>
</gene>
<keyword evidence="4" id="KW-0175">Coiled coil</keyword>
<comment type="similarity">
    <text evidence="1">Belongs to the SEC3 family.</text>
</comment>
<dbReference type="Pfam" id="PF15277">
    <property type="entry name" value="Sec3-PIP2_bind"/>
    <property type="match status" value="1"/>
</dbReference>
<name>A0A1E4RKU3_9ASCO</name>